<keyword evidence="3" id="KW-1185">Reference proteome</keyword>
<protein>
    <submittedName>
        <fullName evidence="2">Uncharacterized protein</fullName>
    </submittedName>
</protein>
<dbReference type="Proteomes" id="UP000289792">
    <property type="component" value="Unassembled WGS sequence"/>
</dbReference>
<feature type="transmembrane region" description="Helical" evidence="1">
    <location>
        <begin position="37"/>
        <end position="59"/>
    </location>
</feature>
<organism evidence="2 3">
    <name type="scientific">Gelidibacter gilvus</name>
    <dbReference type="NCBI Taxonomy" id="59602"/>
    <lineage>
        <taxon>Bacteria</taxon>
        <taxon>Pseudomonadati</taxon>
        <taxon>Bacteroidota</taxon>
        <taxon>Flavobacteriia</taxon>
        <taxon>Flavobacteriales</taxon>
        <taxon>Flavobacteriaceae</taxon>
        <taxon>Gelidibacter</taxon>
    </lineage>
</organism>
<feature type="transmembrane region" description="Helical" evidence="1">
    <location>
        <begin position="71"/>
        <end position="92"/>
    </location>
</feature>
<accession>A0A4Q0XEP8</accession>
<keyword evidence="1" id="KW-1133">Transmembrane helix</keyword>
<keyword evidence="1" id="KW-0472">Membrane</keyword>
<name>A0A4Q0XEP8_9FLAO</name>
<sequence length="564" mass="65300">MIKNYWNRGRRQKTITIISVLVLIILLFFLRDDYQPFLLFIRKYIFVILLIGLVLFFGLRTFRNAVGVGRRLGILLLLTLFFGLLYFVGWHFKMYDYMKTYNVFNHLNRVEINELPLTQNERIQPLRNIFSMANESVGETKDVSLPHLVRVDGENKWTMAIQPSEKYTMQQISENTEEIFSVSSTSPFPRFSNENRIPVTFSIGESLKFSRNTYNAVVQRFNIFQLFTMEPGDTFYMKNDSGNWVEVVSLIKWKGFFFPYPTFGGVMVIDSGKHNFNDYLERVLIGKGTYISPEEMKNHPFLTKQNTLSENVSRLQAESLKFLGGFTDPLPWKMETAVKIPDMPDDQNEQPFVTDFNFDDVDAKAYSGLYHWFGLEPIGEERTSLTYSVFVPADGTDKLYYYDHAAKKQGYAGVSAMPLKIIESRKEYDWSVNKPVEFRPYIKDIAGRRRMFFLGTVSAVKADSQKFDGSATPDLALIDSEYRNVIWIDVKHPSQWDKTVYDELNEAWRASEGIGYFYDEITDPSDVDIKRVIDSIQSIPKVNANADEIEKLQRAIDSLKSVGN</sequence>
<evidence type="ECO:0000256" key="1">
    <source>
        <dbReference type="SAM" id="Phobius"/>
    </source>
</evidence>
<comment type="caution">
    <text evidence="2">The sequence shown here is derived from an EMBL/GenBank/DDBJ whole genome shotgun (WGS) entry which is preliminary data.</text>
</comment>
<keyword evidence="1" id="KW-0812">Transmembrane</keyword>
<dbReference type="EMBL" id="SDDZ01000009">
    <property type="protein sequence ID" value="RXJ45890.1"/>
    <property type="molecule type" value="Genomic_DNA"/>
</dbReference>
<feature type="transmembrane region" description="Helical" evidence="1">
    <location>
        <begin position="12"/>
        <end position="31"/>
    </location>
</feature>
<evidence type="ECO:0000313" key="3">
    <source>
        <dbReference type="Proteomes" id="UP000289792"/>
    </source>
</evidence>
<gene>
    <name evidence="2" type="ORF">ESZ48_13805</name>
</gene>
<dbReference type="OrthoDB" id="1194849at2"/>
<reference evidence="2 3" key="1">
    <citation type="submission" date="2019-01" db="EMBL/GenBank/DDBJ databases">
        <title>Genome sequence of the Antarctic species Gelidibacter gilvus ACAM 158(T).</title>
        <authorList>
            <person name="Bowman J.P."/>
        </authorList>
    </citation>
    <scope>NUCLEOTIDE SEQUENCE [LARGE SCALE GENOMIC DNA]</scope>
    <source>
        <strain evidence="2 3">IC158</strain>
    </source>
</reference>
<dbReference type="AlphaFoldDB" id="A0A4Q0XEP8"/>
<evidence type="ECO:0000313" key="2">
    <source>
        <dbReference type="EMBL" id="RXJ45890.1"/>
    </source>
</evidence>
<proteinExistence type="predicted"/>
<dbReference type="RefSeq" id="WP_129018092.1">
    <property type="nucleotide sequence ID" value="NZ_SDDZ01000009.1"/>
</dbReference>